<comment type="function">
    <text evidence="1">The phosphoenolpyruvate-dependent sugar phosphotransferase system (sugar PTS), a major carbohydrate active transport system, catalyzes the phosphorylation of incoming sugar substrates concomitantly with their translocation across the cell membrane. The enzyme II CmtAB PTS system is involved in D-mannitol transport.</text>
</comment>
<dbReference type="PROSITE" id="PS51099">
    <property type="entry name" value="PTS_EIIB_TYPE_2"/>
    <property type="match status" value="1"/>
</dbReference>
<dbReference type="GO" id="GO:0009401">
    <property type="term" value="P:phosphoenolpyruvate-dependent sugar phosphotransferase system"/>
    <property type="evidence" value="ECO:0007669"/>
    <property type="project" value="UniProtKB-KW"/>
</dbReference>
<gene>
    <name evidence="9" type="ORF">EV186_10943</name>
</gene>
<dbReference type="RefSeq" id="WP_133853849.1">
    <property type="nucleotide sequence ID" value="NZ_SNXZ01000009.1"/>
</dbReference>
<dbReference type="PANTHER" id="PTHR30181">
    <property type="entry name" value="MANNITOL PERMEASE IIC COMPONENT"/>
    <property type="match status" value="1"/>
</dbReference>
<keyword evidence="4" id="KW-0762">Sugar transport</keyword>
<keyword evidence="3" id="KW-0597">Phosphoprotein</keyword>
<evidence type="ECO:0000256" key="4">
    <source>
        <dbReference type="ARBA" id="ARBA00022597"/>
    </source>
</evidence>
<evidence type="ECO:0000256" key="5">
    <source>
        <dbReference type="ARBA" id="ARBA00022679"/>
    </source>
</evidence>
<dbReference type="GO" id="GO:0090563">
    <property type="term" value="F:protein-phosphocysteine-sugar phosphotransferase activity"/>
    <property type="evidence" value="ECO:0007669"/>
    <property type="project" value="TreeGrafter"/>
</dbReference>
<keyword evidence="5" id="KW-0808">Transferase</keyword>
<reference evidence="9 10" key="1">
    <citation type="submission" date="2019-03" db="EMBL/GenBank/DDBJ databases">
        <title>Genomic Encyclopedia of Type Strains, Phase IV (KMG-IV): sequencing the most valuable type-strain genomes for metagenomic binning, comparative biology and taxonomic classification.</title>
        <authorList>
            <person name="Goeker M."/>
        </authorList>
    </citation>
    <scope>NUCLEOTIDE SEQUENCE [LARGE SCALE GENOMIC DNA]</scope>
    <source>
        <strain evidence="9 10">DSM 45361</strain>
    </source>
</reference>
<evidence type="ECO:0000256" key="1">
    <source>
        <dbReference type="ARBA" id="ARBA00002434"/>
    </source>
</evidence>
<comment type="caution">
    <text evidence="9">The sequence shown here is derived from an EMBL/GenBank/DDBJ whole genome shotgun (WGS) entry which is preliminary data.</text>
</comment>
<dbReference type="InterPro" id="IPR003501">
    <property type="entry name" value="PTS_EIIB_2/3"/>
</dbReference>
<dbReference type="InterPro" id="IPR050893">
    <property type="entry name" value="Sugar_PTS"/>
</dbReference>
<keyword evidence="7" id="KW-0418">Kinase</keyword>
<dbReference type="GO" id="GO:0005886">
    <property type="term" value="C:plasma membrane"/>
    <property type="evidence" value="ECO:0007669"/>
    <property type="project" value="TreeGrafter"/>
</dbReference>
<dbReference type="Gene3D" id="3.40.50.2300">
    <property type="match status" value="1"/>
</dbReference>
<keyword evidence="6" id="KW-0598">Phosphotransferase system</keyword>
<evidence type="ECO:0000313" key="9">
    <source>
        <dbReference type="EMBL" id="TDP91051.1"/>
    </source>
</evidence>
<evidence type="ECO:0000313" key="10">
    <source>
        <dbReference type="Proteomes" id="UP000295444"/>
    </source>
</evidence>
<dbReference type="GO" id="GO:0008982">
    <property type="term" value="F:protein-N(PI)-phosphohistidine-sugar phosphotransferase activity"/>
    <property type="evidence" value="ECO:0007669"/>
    <property type="project" value="InterPro"/>
</dbReference>
<keyword evidence="10" id="KW-1185">Reference proteome</keyword>
<protein>
    <submittedName>
        <fullName evidence="9">PTS system mannitol-specific IIB component</fullName>
    </submittedName>
</protein>
<name>A0A4R6RVN5_LABRH</name>
<dbReference type="InterPro" id="IPR036095">
    <property type="entry name" value="PTS_EIIB-like_sf"/>
</dbReference>
<sequence length="102" mass="10839">MTSIDGAQIKKIVVACDAGMGSSVLLTSQLKKSLKKYAVVVEHSAVNHIPADADLVLCQQQLVTRARTTVPDKVVLGFQMFLGDPVFAKVEKAIKDGGNLGD</sequence>
<evidence type="ECO:0000256" key="3">
    <source>
        <dbReference type="ARBA" id="ARBA00022553"/>
    </source>
</evidence>
<evidence type="ECO:0000259" key="8">
    <source>
        <dbReference type="PROSITE" id="PS51099"/>
    </source>
</evidence>
<dbReference type="GO" id="GO:0016301">
    <property type="term" value="F:kinase activity"/>
    <property type="evidence" value="ECO:0007669"/>
    <property type="project" value="UniProtKB-KW"/>
</dbReference>
<keyword evidence="2" id="KW-0813">Transport</keyword>
<proteinExistence type="predicted"/>
<feature type="domain" description="PTS EIIB type-2" evidence="8">
    <location>
        <begin position="10"/>
        <end position="99"/>
    </location>
</feature>
<dbReference type="AlphaFoldDB" id="A0A4R6RVN5"/>
<dbReference type="SUPFAM" id="SSF52794">
    <property type="entry name" value="PTS system IIB component-like"/>
    <property type="match status" value="1"/>
</dbReference>
<evidence type="ECO:0000256" key="6">
    <source>
        <dbReference type="ARBA" id="ARBA00022683"/>
    </source>
</evidence>
<dbReference type="OrthoDB" id="3294960at2"/>
<evidence type="ECO:0000256" key="2">
    <source>
        <dbReference type="ARBA" id="ARBA00022448"/>
    </source>
</evidence>
<organism evidence="9 10">
    <name type="scientific">Labedaea rhizosphaerae</name>
    <dbReference type="NCBI Taxonomy" id="598644"/>
    <lineage>
        <taxon>Bacteria</taxon>
        <taxon>Bacillati</taxon>
        <taxon>Actinomycetota</taxon>
        <taxon>Actinomycetes</taxon>
        <taxon>Pseudonocardiales</taxon>
        <taxon>Pseudonocardiaceae</taxon>
        <taxon>Labedaea</taxon>
    </lineage>
</organism>
<dbReference type="Pfam" id="PF02302">
    <property type="entry name" value="PTS_IIB"/>
    <property type="match status" value="1"/>
</dbReference>
<evidence type="ECO:0000256" key="7">
    <source>
        <dbReference type="ARBA" id="ARBA00022777"/>
    </source>
</evidence>
<accession>A0A4R6RVN5</accession>
<dbReference type="Proteomes" id="UP000295444">
    <property type="component" value="Unassembled WGS sequence"/>
</dbReference>
<dbReference type="InterPro" id="IPR013011">
    <property type="entry name" value="PTS_EIIB_2"/>
</dbReference>
<dbReference type="EMBL" id="SNXZ01000009">
    <property type="protein sequence ID" value="TDP91051.1"/>
    <property type="molecule type" value="Genomic_DNA"/>
</dbReference>
<dbReference type="PANTHER" id="PTHR30181:SF3">
    <property type="entry name" value="MULTIPHOSPHORYL TRANSFER PROTEIN"/>
    <property type="match status" value="1"/>
</dbReference>